<dbReference type="Proteomes" id="UP001153678">
    <property type="component" value="Unassembled WGS sequence"/>
</dbReference>
<evidence type="ECO:0000313" key="1">
    <source>
        <dbReference type="EMBL" id="CAI2164426.1"/>
    </source>
</evidence>
<accession>A0A9W4SDK6</accession>
<sequence length="88" mass="10412">MKIVVLNIVDFDYLTKYQCIFDYDVLKKIKFITENENLSITTQLKLLKAKFLTLSILNCNLINIIQKYKVEAEVTHDAFYLLKNLIQH</sequence>
<reference evidence="1" key="1">
    <citation type="submission" date="2022-08" db="EMBL/GenBank/DDBJ databases">
        <authorList>
            <person name="Kallberg Y."/>
            <person name="Tangrot J."/>
            <person name="Rosling A."/>
        </authorList>
    </citation>
    <scope>NUCLEOTIDE SEQUENCE</scope>
    <source>
        <strain evidence="1">Wild A</strain>
    </source>
</reference>
<dbReference type="EMBL" id="CAMKVN010000155">
    <property type="protein sequence ID" value="CAI2164426.1"/>
    <property type="molecule type" value="Genomic_DNA"/>
</dbReference>
<comment type="caution">
    <text evidence="1">The sequence shown here is derived from an EMBL/GenBank/DDBJ whole genome shotgun (WGS) entry which is preliminary data.</text>
</comment>
<protein>
    <submittedName>
        <fullName evidence="1">11512_t:CDS:1</fullName>
    </submittedName>
</protein>
<dbReference type="AlphaFoldDB" id="A0A9W4SDK6"/>
<proteinExistence type="predicted"/>
<organism evidence="1 2">
    <name type="scientific">Funneliformis geosporum</name>
    <dbReference type="NCBI Taxonomy" id="1117311"/>
    <lineage>
        <taxon>Eukaryota</taxon>
        <taxon>Fungi</taxon>
        <taxon>Fungi incertae sedis</taxon>
        <taxon>Mucoromycota</taxon>
        <taxon>Glomeromycotina</taxon>
        <taxon>Glomeromycetes</taxon>
        <taxon>Glomerales</taxon>
        <taxon>Glomeraceae</taxon>
        <taxon>Funneliformis</taxon>
    </lineage>
</organism>
<name>A0A9W4SDK6_9GLOM</name>
<gene>
    <name evidence="1" type="ORF">FWILDA_LOCUS1562</name>
</gene>
<keyword evidence="2" id="KW-1185">Reference proteome</keyword>
<evidence type="ECO:0000313" key="2">
    <source>
        <dbReference type="Proteomes" id="UP001153678"/>
    </source>
</evidence>